<proteinExistence type="predicted"/>
<dbReference type="EMBL" id="CP047593">
    <property type="protein sequence ID" value="QHI70010.1"/>
    <property type="molecule type" value="Genomic_DNA"/>
</dbReference>
<evidence type="ECO:0000313" key="1">
    <source>
        <dbReference type="EMBL" id="QHI70010.1"/>
    </source>
</evidence>
<keyword evidence="2" id="KW-1185">Reference proteome</keyword>
<reference evidence="1 2" key="1">
    <citation type="submission" date="2020-01" db="EMBL/GenBank/DDBJ databases">
        <title>Ponticoccus aerotolerans gen. nov., sp. nov., an anaerobic bacterium and proposal of Ponticoccusceae fam. nov., Ponticoccusles ord. nov. and Ponticoccuse classis nov. in the phylum Kiritimatiellaeota.</title>
        <authorList>
            <person name="Zhou L.Y."/>
            <person name="Du Z.J."/>
        </authorList>
    </citation>
    <scope>NUCLEOTIDE SEQUENCE [LARGE SCALE GENOMIC DNA]</scope>
    <source>
        <strain evidence="1 2">S-5007</strain>
    </source>
</reference>
<dbReference type="AlphaFoldDB" id="A0A6P1M600"/>
<dbReference type="KEGG" id="taer:GT409_11310"/>
<name>A0A6P1M600_9BACT</name>
<dbReference type="Proteomes" id="UP000464954">
    <property type="component" value="Chromosome"/>
</dbReference>
<sequence>MKCELFEHCIFFSAQSEQGQPCVVEKLKAVYCRGNPLLCARRRVAQALGKERVPVDLHPDHTHLVHDLIAAGLDTD</sequence>
<evidence type="ECO:0000313" key="2">
    <source>
        <dbReference type="Proteomes" id="UP000464954"/>
    </source>
</evidence>
<gene>
    <name evidence="1" type="ORF">GT409_11310</name>
</gene>
<dbReference type="RefSeq" id="WP_160629189.1">
    <property type="nucleotide sequence ID" value="NZ_CP047593.1"/>
</dbReference>
<protein>
    <submittedName>
        <fullName evidence="1">Uncharacterized protein</fullName>
    </submittedName>
</protein>
<accession>A0A6P1M600</accession>
<organism evidence="1 2">
    <name type="scientific">Tichowtungia aerotolerans</name>
    <dbReference type="NCBI Taxonomy" id="2697043"/>
    <lineage>
        <taxon>Bacteria</taxon>
        <taxon>Pseudomonadati</taxon>
        <taxon>Kiritimatiellota</taxon>
        <taxon>Tichowtungiia</taxon>
        <taxon>Tichowtungiales</taxon>
        <taxon>Tichowtungiaceae</taxon>
        <taxon>Tichowtungia</taxon>
    </lineage>
</organism>